<protein>
    <submittedName>
        <fullName evidence="3">Galactose binding lectin domain containing protein</fullName>
    </submittedName>
</protein>
<dbReference type="RefSeq" id="XP_004346035.1">
    <property type="nucleotide sequence ID" value="XM_004345985.1"/>
</dbReference>
<keyword evidence="3" id="KW-0430">Lectin</keyword>
<name>L8HAP7_ACACF</name>
<dbReference type="Gene3D" id="2.60.120.740">
    <property type="match status" value="2"/>
</dbReference>
<feature type="signal peptide" evidence="1">
    <location>
        <begin position="1"/>
        <end position="25"/>
    </location>
</feature>
<dbReference type="PANTHER" id="PTHR46780">
    <property type="entry name" value="PROTEIN EVA-1"/>
    <property type="match status" value="1"/>
</dbReference>
<feature type="domain" description="SUEL-type lectin" evidence="2">
    <location>
        <begin position="148"/>
        <end position="236"/>
    </location>
</feature>
<feature type="chain" id="PRO_5003990566" evidence="1">
    <location>
        <begin position="26"/>
        <end position="245"/>
    </location>
</feature>
<gene>
    <name evidence="3" type="ORF">ACA1_184380</name>
</gene>
<keyword evidence="4" id="KW-1185">Reference proteome</keyword>
<evidence type="ECO:0000259" key="2">
    <source>
        <dbReference type="PROSITE" id="PS50228"/>
    </source>
</evidence>
<dbReference type="OrthoDB" id="10036721at2759"/>
<dbReference type="InterPro" id="IPR043159">
    <property type="entry name" value="Lectin_gal-bd_sf"/>
</dbReference>
<dbReference type="STRING" id="1257118.L8HAP7"/>
<dbReference type="EMBL" id="KB007904">
    <property type="protein sequence ID" value="ELR21491.1"/>
    <property type="molecule type" value="Genomic_DNA"/>
</dbReference>
<dbReference type="Pfam" id="PF02140">
    <property type="entry name" value="SUEL_Lectin"/>
    <property type="match status" value="2"/>
</dbReference>
<dbReference type="AlphaFoldDB" id="L8HAP7"/>
<dbReference type="OMA" id="KSCTISH"/>
<dbReference type="InterPro" id="IPR000922">
    <property type="entry name" value="Lectin_gal-bd_dom"/>
</dbReference>
<evidence type="ECO:0000313" key="4">
    <source>
        <dbReference type="Proteomes" id="UP000011083"/>
    </source>
</evidence>
<dbReference type="VEuPathDB" id="AmoebaDB:ACA1_184380"/>
<reference evidence="3 4" key="1">
    <citation type="journal article" date="2013" name="Genome Biol.">
        <title>Genome of Acanthamoeba castellanii highlights extensive lateral gene transfer and early evolution of tyrosine kinase signaling.</title>
        <authorList>
            <person name="Clarke M."/>
            <person name="Lohan A.J."/>
            <person name="Liu B."/>
            <person name="Lagkouvardos I."/>
            <person name="Roy S."/>
            <person name="Zafar N."/>
            <person name="Bertelli C."/>
            <person name="Schilde C."/>
            <person name="Kianianmomeni A."/>
            <person name="Burglin T.R."/>
            <person name="Frech C."/>
            <person name="Turcotte B."/>
            <person name="Kopec K.O."/>
            <person name="Synnott J.M."/>
            <person name="Choo C."/>
            <person name="Paponov I."/>
            <person name="Finkler A."/>
            <person name="Soon Heng Tan C."/>
            <person name="Hutchins A.P."/>
            <person name="Weinmeier T."/>
            <person name="Rattei T."/>
            <person name="Chu J.S."/>
            <person name="Gimenez G."/>
            <person name="Irimia M."/>
            <person name="Rigden D.J."/>
            <person name="Fitzpatrick D.A."/>
            <person name="Lorenzo-Morales J."/>
            <person name="Bateman A."/>
            <person name="Chiu C.H."/>
            <person name="Tang P."/>
            <person name="Hegemann P."/>
            <person name="Fromm H."/>
            <person name="Raoult D."/>
            <person name="Greub G."/>
            <person name="Miranda-Saavedra D."/>
            <person name="Chen N."/>
            <person name="Nash P."/>
            <person name="Ginger M.L."/>
            <person name="Horn M."/>
            <person name="Schaap P."/>
            <person name="Caler L."/>
            <person name="Loftus B."/>
        </authorList>
    </citation>
    <scope>NUCLEOTIDE SEQUENCE [LARGE SCALE GENOMIC DNA]</scope>
    <source>
        <strain evidence="3 4">Neff</strain>
    </source>
</reference>
<keyword evidence="1" id="KW-0732">Signal</keyword>
<evidence type="ECO:0000313" key="3">
    <source>
        <dbReference type="EMBL" id="ELR21491.1"/>
    </source>
</evidence>
<dbReference type="PROSITE" id="PS50228">
    <property type="entry name" value="SUEL_LECTIN"/>
    <property type="match status" value="2"/>
</dbReference>
<dbReference type="GO" id="GO:0030246">
    <property type="term" value="F:carbohydrate binding"/>
    <property type="evidence" value="ECO:0007669"/>
    <property type="project" value="UniProtKB-KW"/>
</dbReference>
<dbReference type="CDD" id="cd22842">
    <property type="entry name" value="Gal_Rha_Lectin_BGal"/>
    <property type="match status" value="2"/>
</dbReference>
<sequence length="245" mass="25712">MRSDNRPSFVFFVAALVLLVVSASAETLVCGASDIEGASASIVCPSDWVIVGIPFVSYGLPTGTCPNYVSEPVCESHTVFGTVASLCVGRNNCSVVQNAEKFGPLGGTCTKVYKRLRLVAQCAPLAPKPSISPLPALPPSHTYACGTAPEWQQTTITCPAGSVVVRIPFASYGLPTGVCPNYAIDPNCHSTAIMHIAASRCLGKKSCTISHPSELNILGDPCYYLNKRITVVVECAPASGLMAQM</sequence>
<feature type="domain" description="SUEL-type lectin" evidence="2">
    <location>
        <begin position="34"/>
        <end position="123"/>
    </location>
</feature>
<proteinExistence type="predicted"/>
<accession>L8HAP7</accession>
<dbReference type="GeneID" id="14922386"/>
<dbReference type="KEGG" id="acan:ACA1_184380"/>
<dbReference type="Proteomes" id="UP000011083">
    <property type="component" value="Unassembled WGS sequence"/>
</dbReference>
<evidence type="ECO:0000256" key="1">
    <source>
        <dbReference type="SAM" id="SignalP"/>
    </source>
</evidence>
<organism evidence="3 4">
    <name type="scientific">Acanthamoeba castellanii (strain ATCC 30010 / Neff)</name>
    <dbReference type="NCBI Taxonomy" id="1257118"/>
    <lineage>
        <taxon>Eukaryota</taxon>
        <taxon>Amoebozoa</taxon>
        <taxon>Discosea</taxon>
        <taxon>Longamoebia</taxon>
        <taxon>Centramoebida</taxon>
        <taxon>Acanthamoebidae</taxon>
        <taxon>Acanthamoeba</taxon>
    </lineage>
</organism>